<organism evidence="1 2">
    <name type="scientific">Desmophyllum pertusum</name>
    <dbReference type="NCBI Taxonomy" id="174260"/>
    <lineage>
        <taxon>Eukaryota</taxon>
        <taxon>Metazoa</taxon>
        <taxon>Cnidaria</taxon>
        <taxon>Anthozoa</taxon>
        <taxon>Hexacorallia</taxon>
        <taxon>Scleractinia</taxon>
        <taxon>Caryophylliina</taxon>
        <taxon>Caryophylliidae</taxon>
        <taxon>Desmophyllum</taxon>
    </lineage>
</organism>
<comment type="caution">
    <text evidence="1">The sequence shown here is derived from an EMBL/GenBank/DDBJ whole genome shotgun (WGS) entry which is preliminary data.</text>
</comment>
<dbReference type="Proteomes" id="UP001163046">
    <property type="component" value="Unassembled WGS sequence"/>
</dbReference>
<evidence type="ECO:0000313" key="1">
    <source>
        <dbReference type="EMBL" id="KAJ7379105.1"/>
    </source>
</evidence>
<reference evidence="1" key="1">
    <citation type="submission" date="2023-01" db="EMBL/GenBank/DDBJ databases">
        <title>Genome assembly of the deep-sea coral Lophelia pertusa.</title>
        <authorList>
            <person name="Herrera S."/>
            <person name="Cordes E."/>
        </authorList>
    </citation>
    <scope>NUCLEOTIDE SEQUENCE</scope>
    <source>
        <strain evidence="1">USNM1676648</strain>
        <tissue evidence="1">Polyp</tissue>
    </source>
</reference>
<sequence>AVALDDNFSRGDVVFWMGSIQHLHSLLSPKSAFPLTIDSNPRARRRLQDVRRRKKKDLVANFKAHQMPLRLLEHRDS</sequence>
<protein>
    <submittedName>
        <fullName evidence="1">Uncharacterized protein</fullName>
    </submittedName>
</protein>
<feature type="non-terminal residue" evidence="1">
    <location>
        <position position="1"/>
    </location>
</feature>
<evidence type="ECO:0000313" key="2">
    <source>
        <dbReference type="Proteomes" id="UP001163046"/>
    </source>
</evidence>
<keyword evidence="2" id="KW-1185">Reference proteome</keyword>
<dbReference type="EMBL" id="MU826360">
    <property type="protein sequence ID" value="KAJ7379105.1"/>
    <property type="molecule type" value="Genomic_DNA"/>
</dbReference>
<name>A0A9W9ZD59_9CNID</name>
<accession>A0A9W9ZD59</accession>
<dbReference type="AlphaFoldDB" id="A0A9W9ZD59"/>
<proteinExistence type="predicted"/>
<gene>
    <name evidence="1" type="ORF">OS493_018904</name>
</gene>